<comment type="caution">
    <text evidence="4">The sequence shown here is derived from an EMBL/GenBank/DDBJ whole genome shotgun (WGS) entry which is preliminary data.</text>
</comment>
<name>A0A210QNC8_MIZYE</name>
<sequence length="407" mass="43951">MYTATAIFLVIIATGVVADTCEDKDAAACTSLMGTIKDMCSEPCIADLCRKTCGLCPLTCYTCKDELYPEECNKTVQCNSVHEYCVAVQELTSNFLPLFQSGCADVNRCLSIFGIINTKRSIHDRAYTLKGGCCDHDKCNYHNPALRPVDPSPPTNVRPVYPDGSLNENICSEQDIDTNFCAALMQSDPNICNTTCVANKLCATSCQTCRKCYNCPAVQDKRDCLASLTCMKGQQCVTVETFGANFELDYRLGCMNTTQCHRFFGIPVGGPAVGRRKRQIQGSCCDTDYCQHGPVSTLPTTAMPTTAVPPTTTMAPVQTMATTNSSQPITTAATGMNVTTASMLASTTTFPCKDYDKSGYCSKYVPLICNTADPLSKKFAIANCALSCNLCDEFYALVASGEIVISP</sequence>
<dbReference type="CDD" id="cd00117">
    <property type="entry name" value="TFP"/>
    <property type="match status" value="1"/>
</dbReference>
<proteinExistence type="predicted"/>
<evidence type="ECO:0000259" key="3">
    <source>
        <dbReference type="PROSITE" id="PS51670"/>
    </source>
</evidence>
<keyword evidence="5" id="KW-1185">Reference proteome</keyword>
<dbReference type="AlphaFoldDB" id="A0A210QNC8"/>
<evidence type="ECO:0000256" key="2">
    <source>
        <dbReference type="SAM" id="SignalP"/>
    </source>
</evidence>
<evidence type="ECO:0000256" key="1">
    <source>
        <dbReference type="PROSITE-ProRule" id="PRU01005"/>
    </source>
</evidence>
<keyword evidence="2" id="KW-0732">Signal</keyword>
<dbReference type="SUPFAM" id="SSF57302">
    <property type="entry name" value="Snake toxin-like"/>
    <property type="match status" value="2"/>
</dbReference>
<evidence type="ECO:0000313" key="4">
    <source>
        <dbReference type="EMBL" id="OWF50239.1"/>
    </source>
</evidence>
<dbReference type="EMBL" id="NEDP02002733">
    <property type="protein sequence ID" value="OWF50239.1"/>
    <property type="molecule type" value="Genomic_DNA"/>
</dbReference>
<comment type="caution">
    <text evidence="1">Lacks conserved residue(s) required for the propagation of feature annotation.</text>
</comment>
<feature type="signal peptide" evidence="2">
    <location>
        <begin position="1"/>
        <end position="18"/>
    </location>
</feature>
<dbReference type="Pfam" id="PF00087">
    <property type="entry name" value="Toxin_TOLIP"/>
    <property type="match status" value="1"/>
</dbReference>
<dbReference type="Proteomes" id="UP000242188">
    <property type="component" value="Unassembled WGS sequence"/>
</dbReference>
<reference evidence="4 5" key="1">
    <citation type="journal article" date="2017" name="Nat. Ecol. Evol.">
        <title>Scallop genome provides insights into evolution of bilaterian karyotype and development.</title>
        <authorList>
            <person name="Wang S."/>
            <person name="Zhang J."/>
            <person name="Jiao W."/>
            <person name="Li J."/>
            <person name="Xun X."/>
            <person name="Sun Y."/>
            <person name="Guo X."/>
            <person name="Huan P."/>
            <person name="Dong B."/>
            <person name="Zhang L."/>
            <person name="Hu X."/>
            <person name="Sun X."/>
            <person name="Wang J."/>
            <person name="Zhao C."/>
            <person name="Wang Y."/>
            <person name="Wang D."/>
            <person name="Huang X."/>
            <person name="Wang R."/>
            <person name="Lv J."/>
            <person name="Li Y."/>
            <person name="Zhang Z."/>
            <person name="Liu B."/>
            <person name="Lu W."/>
            <person name="Hui Y."/>
            <person name="Liang J."/>
            <person name="Zhou Z."/>
            <person name="Hou R."/>
            <person name="Li X."/>
            <person name="Liu Y."/>
            <person name="Li H."/>
            <person name="Ning X."/>
            <person name="Lin Y."/>
            <person name="Zhao L."/>
            <person name="Xing Q."/>
            <person name="Dou J."/>
            <person name="Li Y."/>
            <person name="Mao J."/>
            <person name="Guo H."/>
            <person name="Dou H."/>
            <person name="Li T."/>
            <person name="Mu C."/>
            <person name="Jiang W."/>
            <person name="Fu Q."/>
            <person name="Fu X."/>
            <person name="Miao Y."/>
            <person name="Liu J."/>
            <person name="Yu Q."/>
            <person name="Li R."/>
            <person name="Liao H."/>
            <person name="Li X."/>
            <person name="Kong Y."/>
            <person name="Jiang Z."/>
            <person name="Chourrout D."/>
            <person name="Li R."/>
            <person name="Bao Z."/>
        </authorList>
    </citation>
    <scope>NUCLEOTIDE SEQUENCE [LARGE SCALE GENOMIC DNA]</scope>
    <source>
        <strain evidence="4 5">PY_sf001</strain>
    </source>
</reference>
<gene>
    <name evidence="4" type="ORF">KP79_PYT06768</name>
</gene>
<dbReference type="InterPro" id="IPR003582">
    <property type="entry name" value="ShKT_dom"/>
</dbReference>
<dbReference type="PROSITE" id="PS51670">
    <property type="entry name" value="SHKT"/>
    <property type="match status" value="2"/>
</dbReference>
<feature type="domain" description="ShKT" evidence="3">
    <location>
        <begin position="352"/>
        <end position="391"/>
    </location>
</feature>
<accession>A0A210QNC8</accession>
<dbReference type="InterPro" id="IPR035076">
    <property type="entry name" value="Toxin/TOLIP"/>
</dbReference>
<organism evidence="4 5">
    <name type="scientific">Mizuhopecten yessoensis</name>
    <name type="common">Japanese scallop</name>
    <name type="synonym">Patinopecten yessoensis</name>
    <dbReference type="NCBI Taxonomy" id="6573"/>
    <lineage>
        <taxon>Eukaryota</taxon>
        <taxon>Metazoa</taxon>
        <taxon>Spiralia</taxon>
        <taxon>Lophotrochozoa</taxon>
        <taxon>Mollusca</taxon>
        <taxon>Bivalvia</taxon>
        <taxon>Autobranchia</taxon>
        <taxon>Pteriomorphia</taxon>
        <taxon>Pectinida</taxon>
        <taxon>Pectinoidea</taxon>
        <taxon>Pectinidae</taxon>
        <taxon>Mizuhopecten</taxon>
    </lineage>
</organism>
<feature type="chain" id="PRO_5012103349" description="ShKT domain-containing protein" evidence="2">
    <location>
        <begin position="19"/>
        <end position="407"/>
    </location>
</feature>
<dbReference type="OrthoDB" id="6123017at2759"/>
<feature type="domain" description="ShKT" evidence="3">
    <location>
        <begin position="21"/>
        <end position="56"/>
    </location>
</feature>
<evidence type="ECO:0000313" key="5">
    <source>
        <dbReference type="Proteomes" id="UP000242188"/>
    </source>
</evidence>
<protein>
    <recommendedName>
        <fullName evidence="3">ShKT domain-containing protein</fullName>
    </recommendedName>
</protein>
<keyword evidence="1" id="KW-1015">Disulfide bond</keyword>
<dbReference type="InterPro" id="IPR045860">
    <property type="entry name" value="Snake_toxin-like_sf"/>
</dbReference>
<dbReference type="Gene3D" id="2.10.60.10">
    <property type="entry name" value="CD59"/>
    <property type="match status" value="1"/>
</dbReference>
<feature type="disulfide bond" evidence="1">
    <location>
        <begin position="40"/>
        <end position="53"/>
    </location>
</feature>